<evidence type="ECO:0000313" key="2">
    <source>
        <dbReference type="Proteomes" id="UP001060085"/>
    </source>
</evidence>
<name>A0ACC0C006_CATRO</name>
<organism evidence="1 2">
    <name type="scientific">Catharanthus roseus</name>
    <name type="common">Madagascar periwinkle</name>
    <name type="synonym">Vinca rosea</name>
    <dbReference type="NCBI Taxonomy" id="4058"/>
    <lineage>
        <taxon>Eukaryota</taxon>
        <taxon>Viridiplantae</taxon>
        <taxon>Streptophyta</taxon>
        <taxon>Embryophyta</taxon>
        <taxon>Tracheophyta</taxon>
        <taxon>Spermatophyta</taxon>
        <taxon>Magnoliopsida</taxon>
        <taxon>eudicotyledons</taxon>
        <taxon>Gunneridae</taxon>
        <taxon>Pentapetalae</taxon>
        <taxon>asterids</taxon>
        <taxon>lamiids</taxon>
        <taxon>Gentianales</taxon>
        <taxon>Apocynaceae</taxon>
        <taxon>Rauvolfioideae</taxon>
        <taxon>Vinceae</taxon>
        <taxon>Catharanthinae</taxon>
        <taxon>Catharanthus</taxon>
    </lineage>
</organism>
<dbReference type="EMBL" id="CM044702">
    <property type="protein sequence ID" value="KAI5678256.1"/>
    <property type="molecule type" value="Genomic_DNA"/>
</dbReference>
<comment type="caution">
    <text evidence="1">The sequence shown here is derived from an EMBL/GenBank/DDBJ whole genome shotgun (WGS) entry which is preliminary data.</text>
</comment>
<gene>
    <name evidence="1" type="ORF">M9H77_09206</name>
</gene>
<keyword evidence="2" id="KW-1185">Reference proteome</keyword>
<evidence type="ECO:0000313" key="1">
    <source>
        <dbReference type="EMBL" id="KAI5678256.1"/>
    </source>
</evidence>
<protein>
    <submittedName>
        <fullName evidence="1">Uncharacterized protein</fullName>
    </submittedName>
</protein>
<accession>A0ACC0C006</accession>
<sequence>MSDIAARTVEAPSELNSCSKAVILVASAAYGSDDMAALNILQTIKSANGLVVGLILKPFSFEGLRRQDEVKHLVDKLQKHADFYIGE</sequence>
<dbReference type="Proteomes" id="UP001060085">
    <property type="component" value="Linkage Group LG02"/>
</dbReference>
<proteinExistence type="predicted"/>
<reference evidence="2" key="1">
    <citation type="journal article" date="2023" name="Nat. Plants">
        <title>Single-cell RNA sequencing provides a high-resolution roadmap for understanding the multicellular compartmentation of specialized metabolism.</title>
        <authorList>
            <person name="Sun S."/>
            <person name="Shen X."/>
            <person name="Li Y."/>
            <person name="Li Y."/>
            <person name="Wang S."/>
            <person name="Li R."/>
            <person name="Zhang H."/>
            <person name="Shen G."/>
            <person name="Guo B."/>
            <person name="Wei J."/>
            <person name="Xu J."/>
            <person name="St-Pierre B."/>
            <person name="Chen S."/>
            <person name="Sun C."/>
        </authorList>
    </citation>
    <scope>NUCLEOTIDE SEQUENCE [LARGE SCALE GENOMIC DNA]</scope>
</reference>